<evidence type="ECO:0000313" key="3">
    <source>
        <dbReference type="EMBL" id="THC96507.1"/>
    </source>
</evidence>
<dbReference type="RefSeq" id="XP_033425358.1">
    <property type="nucleotide sequence ID" value="XM_033572043.1"/>
</dbReference>
<dbReference type="PANTHER" id="PTHR15410">
    <property type="entry name" value="HIRA-INTERACTING PROTEIN 3"/>
    <property type="match status" value="1"/>
</dbReference>
<feature type="compositionally biased region" description="Basic and acidic residues" evidence="1">
    <location>
        <begin position="245"/>
        <end position="254"/>
    </location>
</feature>
<feature type="region of interest" description="Disordered" evidence="1">
    <location>
        <begin position="1"/>
        <end position="27"/>
    </location>
</feature>
<feature type="compositionally biased region" description="Basic and acidic residues" evidence="1">
    <location>
        <begin position="195"/>
        <end position="207"/>
    </location>
</feature>
<dbReference type="EMBL" id="QUQM01000007">
    <property type="protein sequence ID" value="KAA8645997.1"/>
    <property type="molecule type" value="Genomic_DNA"/>
</dbReference>
<dbReference type="PANTHER" id="PTHR15410:SF2">
    <property type="entry name" value="HIRA-INTERACTING PROTEIN 3"/>
    <property type="match status" value="1"/>
</dbReference>
<reference evidence="2 5" key="2">
    <citation type="submission" date="2019-08" db="EMBL/GenBank/DDBJ databases">
        <title>The genome sequence of a newly discovered highly antifungal drug resistant Aspergillus species, Aspergillus tanneri NIH 1004.</title>
        <authorList>
            <person name="Mounaud S."/>
            <person name="Singh I."/>
            <person name="Joardar V."/>
            <person name="Pakala S."/>
            <person name="Pakala S."/>
            <person name="Venepally P."/>
            <person name="Chung J.K."/>
            <person name="Losada L."/>
            <person name="Nierman W.C."/>
        </authorList>
    </citation>
    <scope>NUCLEOTIDE SEQUENCE [LARGE SCALE GENOMIC DNA]</scope>
    <source>
        <strain evidence="2 5">NIH1004</strain>
    </source>
</reference>
<dbReference type="Proteomes" id="UP000324241">
    <property type="component" value="Unassembled WGS sequence"/>
</dbReference>
<comment type="caution">
    <text evidence="3">The sequence shown here is derived from an EMBL/GenBank/DDBJ whole genome shotgun (WGS) entry which is preliminary data.</text>
</comment>
<evidence type="ECO:0000256" key="1">
    <source>
        <dbReference type="SAM" id="MobiDB-lite"/>
    </source>
</evidence>
<accession>A0A4S3JP13</accession>
<dbReference type="EMBL" id="SOSA01000110">
    <property type="protein sequence ID" value="THC96507.1"/>
    <property type="molecule type" value="Genomic_DNA"/>
</dbReference>
<dbReference type="VEuPathDB" id="FungiDB:EYZ11_004006"/>
<evidence type="ECO:0008006" key="6">
    <source>
        <dbReference type="Google" id="ProtNLM"/>
    </source>
</evidence>
<organism evidence="3 4">
    <name type="scientific">Aspergillus tanneri</name>
    <dbReference type="NCBI Taxonomy" id="1220188"/>
    <lineage>
        <taxon>Eukaryota</taxon>
        <taxon>Fungi</taxon>
        <taxon>Dikarya</taxon>
        <taxon>Ascomycota</taxon>
        <taxon>Pezizomycotina</taxon>
        <taxon>Eurotiomycetes</taxon>
        <taxon>Eurotiomycetidae</taxon>
        <taxon>Eurotiales</taxon>
        <taxon>Aspergillaceae</taxon>
        <taxon>Aspergillus</taxon>
        <taxon>Aspergillus subgen. Circumdati</taxon>
    </lineage>
</organism>
<feature type="compositionally biased region" description="Basic residues" evidence="1">
    <location>
        <begin position="346"/>
        <end position="355"/>
    </location>
</feature>
<dbReference type="GeneID" id="54330121"/>
<evidence type="ECO:0000313" key="2">
    <source>
        <dbReference type="EMBL" id="KAA8645997.1"/>
    </source>
</evidence>
<dbReference type="OrthoDB" id="552755at2759"/>
<evidence type="ECO:0000313" key="4">
    <source>
        <dbReference type="Proteomes" id="UP000308092"/>
    </source>
</evidence>
<feature type="region of interest" description="Disordered" evidence="1">
    <location>
        <begin position="324"/>
        <end position="368"/>
    </location>
</feature>
<dbReference type="GO" id="GO:0005634">
    <property type="term" value="C:nucleus"/>
    <property type="evidence" value="ECO:0007669"/>
    <property type="project" value="TreeGrafter"/>
</dbReference>
<dbReference type="STRING" id="1220188.A0A4S3JP13"/>
<reference evidence="3 4" key="1">
    <citation type="submission" date="2019-03" db="EMBL/GenBank/DDBJ databases">
        <title>The genome sequence of a newly discovered highly antifungal drug resistant Aspergillus species, Aspergillus tanneri NIH 1004.</title>
        <authorList>
            <person name="Mounaud S."/>
            <person name="Singh I."/>
            <person name="Joardar V."/>
            <person name="Pakala S."/>
            <person name="Pakala S."/>
            <person name="Venepally P."/>
            <person name="Hoover J."/>
            <person name="Nierman W."/>
            <person name="Chung J."/>
            <person name="Losada L."/>
        </authorList>
    </citation>
    <scope>NUCLEOTIDE SEQUENCE [LARGE SCALE GENOMIC DNA]</scope>
    <source>
        <strain evidence="3 4">NIH1004</strain>
    </source>
</reference>
<feature type="region of interest" description="Disordered" evidence="1">
    <location>
        <begin position="84"/>
        <end position="254"/>
    </location>
</feature>
<proteinExistence type="predicted"/>
<sequence length="368" mass="40805">MAPQYALSDSESESEPEQPAVPSDDALEKTLCDVVAEIYRSGNMDELTIKRVRLAATKALKIDEKFFKKSSVWDAKSDQIIKAAVAAHDNKPQESNGQEDDSDASSPIPTKSKRIKRTKPDAPAQRKGQKASTPESEDGEQDRDSATPSEMSDEDVKKPTKKRSKGAQGKKPQPKYAKTTVPEDSGSEAEQDSEPSVKPKADPKNDSESEMSVVLDEAPKPKPKPKRQMSAEAPAQKGKKKAATKAKDVDQDPNEAEIKRLQGWLIKCGIRKFWSRELAPYDTPNAKIKHLKGMLKDAGMEGRYSLEKANRIKEERELRADLEQVQEGAKRWGTCSGDQESDGSRPRRRLNRGRKSLAFLESDGDETD</sequence>
<keyword evidence="4" id="KW-1185">Reference proteome</keyword>
<dbReference type="InterPro" id="IPR037647">
    <property type="entry name" value="HIRIP3"/>
</dbReference>
<protein>
    <recommendedName>
        <fullName evidence="6">Transcriptional regulator</fullName>
    </recommendedName>
</protein>
<name>A0A4S3JP13_9EURO</name>
<gene>
    <name evidence="2" type="ORF">ATNIH1004_007419</name>
    <name evidence="3" type="ORF">EYZ11_004006</name>
</gene>
<dbReference type="Proteomes" id="UP000308092">
    <property type="component" value="Unassembled WGS sequence"/>
</dbReference>
<evidence type="ECO:0000313" key="5">
    <source>
        <dbReference type="Proteomes" id="UP000324241"/>
    </source>
</evidence>
<dbReference type="AlphaFoldDB" id="A0A4S3JP13"/>